<accession>A0ABP8V7H5</accession>
<dbReference type="Proteomes" id="UP001500604">
    <property type="component" value="Unassembled WGS sequence"/>
</dbReference>
<protein>
    <recommendedName>
        <fullName evidence="1">NYN domain-containing protein</fullName>
    </recommendedName>
</protein>
<evidence type="ECO:0000313" key="3">
    <source>
        <dbReference type="Proteomes" id="UP001500604"/>
    </source>
</evidence>
<name>A0ABP8V7H5_9GAMM</name>
<dbReference type="InterPro" id="IPR021139">
    <property type="entry name" value="NYN"/>
</dbReference>
<evidence type="ECO:0000313" key="2">
    <source>
        <dbReference type="EMBL" id="GAA4652198.1"/>
    </source>
</evidence>
<dbReference type="Gene3D" id="3.40.50.1010">
    <property type="entry name" value="5'-nuclease"/>
    <property type="match status" value="1"/>
</dbReference>
<proteinExistence type="predicted"/>
<feature type="domain" description="NYN" evidence="1">
    <location>
        <begin position="17"/>
        <end position="150"/>
    </location>
</feature>
<dbReference type="EMBL" id="BAABFL010000471">
    <property type="protein sequence ID" value="GAA4652198.1"/>
    <property type="molecule type" value="Genomic_DNA"/>
</dbReference>
<dbReference type="RefSeq" id="WP_345198716.1">
    <property type="nucleotide sequence ID" value="NZ_BAABFL010000471.1"/>
</dbReference>
<dbReference type="CDD" id="cd11297">
    <property type="entry name" value="PIN_LabA-like_N_1"/>
    <property type="match status" value="1"/>
</dbReference>
<comment type="caution">
    <text evidence="2">The sequence shown here is derived from an EMBL/GenBank/DDBJ whole genome shotgun (WGS) entry which is preliminary data.</text>
</comment>
<sequence>MKTTGKERRVPVENDGVAVLFDAENISPRSTSLVVEQARQYGVKPILRAYADFSRGHTKGWEQPALKYGIRTIHQFSYRSGNSSSDFLMMYDAFKLLHSGKVGIFLVVTNDGDFLTPIQLIRQSGGYVHGFADRGKVKNELVRACDTFSFIPGDSLGPMELEQEGNTIPVPVTRELVQACEQLDPSNGWISLSRLGQHARIPLRGTGYRFRNLSRLIRACGAFETDAERGHQFVRLVNGTSIEELLDQASSDA</sequence>
<reference evidence="3" key="1">
    <citation type="journal article" date="2019" name="Int. J. Syst. Evol. Microbiol.">
        <title>The Global Catalogue of Microorganisms (GCM) 10K type strain sequencing project: providing services to taxonomists for standard genome sequencing and annotation.</title>
        <authorList>
            <consortium name="The Broad Institute Genomics Platform"/>
            <consortium name="The Broad Institute Genome Sequencing Center for Infectious Disease"/>
            <person name="Wu L."/>
            <person name="Ma J."/>
        </authorList>
    </citation>
    <scope>NUCLEOTIDE SEQUENCE [LARGE SCALE GENOMIC DNA]</scope>
    <source>
        <strain evidence="3">JCM 17805</strain>
    </source>
</reference>
<gene>
    <name evidence="2" type="ORF">GCM10023116_44820</name>
</gene>
<organism evidence="2 3">
    <name type="scientific">Kistimonas scapharcae</name>
    <dbReference type="NCBI Taxonomy" id="1036133"/>
    <lineage>
        <taxon>Bacteria</taxon>
        <taxon>Pseudomonadati</taxon>
        <taxon>Pseudomonadota</taxon>
        <taxon>Gammaproteobacteria</taxon>
        <taxon>Oceanospirillales</taxon>
        <taxon>Endozoicomonadaceae</taxon>
        <taxon>Kistimonas</taxon>
    </lineage>
</organism>
<dbReference type="PANTHER" id="PTHR35811:SF1">
    <property type="entry name" value="HTH OST-TYPE DOMAIN-CONTAINING PROTEIN"/>
    <property type="match status" value="1"/>
</dbReference>
<evidence type="ECO:0000259" key="1">
    <source>
        <dbReference type="Pfam" id="PF01936"/>
    </source>
</evidence>
<keyword evidence="3" id="KW-1185">Reference proteome</keyword>
<dbReference type="Pfam" id="PF01936">
    <property type="entry name" value="NYN"/>
    <property type="match status" value="1"/>
</dbReference>
<dbReference type="PANTHER" id="PTHR35811">
    <property type="entry name" value="SLR1870 PROTEIN"/>
    <property type="match status" value="1"/>
</dbReference>